<evidence type="ECO:0000313" key="7">
    <source>
        <dbReference type="EMBL" id="CAG7821816.1"/>
    </source>
</evidence>
<feature type="transmembrane region" description="Helical" evidence="6">
    <location>
        <begin position="38"/>
        <end position="54"/>
    </location>
</feature>
<reference evidence="7" key="1">
    <citation type="submission" date="2021-06" db="EMBL/GenBank/DDBJ databases">
        <authorList>
            <person name="Hodson N. C."/>
            <person name="Mongue J. A."/>
            <person name="Jaron S. K."/>
        </authorList>
    </citation>
    <scope>NUCLEOTIDE SEQUENCE</scope>
</reference>
<evidence type="ECO:0000256" key="6">
    <source>
        <dbReference type="RuleBase" id="RU362006"/>
    </source>
</evidence>
<proteinExistence type="inferred from homology"/>
<keyword evidence="3 6" id="KW-0812">Transmembrane</keyword>
<evidence type="ECO:0000256" key="4">
    <source>
        <dbReference type="ARBA" id="ARBA00022989"/>
    </source>
</evidence>
<dbReference type="InterPro" id="IPR004345">
    <property type="entry name" value="TB2_DP1_HVA22"/>
</dbReference>
<keyword evidence="4 6" id="KW-1133">Transmembrane helix</keyword>
<evidence type="ECO:0000256" key="3">
    <source>
        <dbReference type="ARBA" id="ARBA00022692"/>
    </source>
</evidence>
<organism evidence="7 8">
    <name type="scientific">Allacma fusca</name>
    <dbReference type="NCBI Taxonomy" id="39272"/>
    <lineage>
        <taxon>Eukaryota</taxon>
        <taxon>Metazoa</taxon>
        <taxon>Ecdysozoa</taxon>
        <taxon>Arthropoda</taxon>
        <taxon>Hexapoda</taxon>
        <taxon>Collembola</taxon>
        <taxon>Symphypleona</taxon>
        <taxon>Sminthuridae</taxon>
        <taxon>Allacma</taxon>
    </lineage>
</organism>
<dbReference type="Proteomes" id="UP000708208">
    <property type="component" value="Unassembled WGS sequence"/>
</dbReference>
<evidence type="ECO:0000256" key="1">
    <source>
        <dbReference type="ARBA" id="ARBA00004141"/>
    </source>
</evidence>
<evidence type="ECO:0000313" key="8">
    <source>
        <dbReference type="Proteomes" id="UP000708208"/>
    </source>
</evidence>
<keyword evidence="5 6" id="KW-0472">Membrane</keyword>
<dbReference type="AlphaFoldDB" id="A0A8J2PNZ0"/>
<dbReference type="PANTHER" id="PTHR12300:SF161">
    <property type="entry name" value="RECEPTOR EXPRESSION-ENHANCING PROTEIN"/>
    <property type="match status" value="1"/>
</dbReference>
<name>A0A8J2PNZ0_9HEXA</name>
<comment type="similarity">
    <text evidence="2 6">Belongs to the DP1 family.</text>
</comment>
<evidence type="ECO:0000256" key="2">
    <source>
        <dbReference type="ARBA" id="ARBA00008573"/>
    </source>
</evidence>
<dbReference type="OrthoDB" id="10009287at2759"/>
<sequence length="181" mass="20439">MAAQVNAILANVDKRLQEKNKLTDLLALAEQKTGVKRLYIFSGGVGLVALWLIFGYGAQLLCNLIGFVYPAYVSIKAIESPQTSDDTKWLMYWVVFALFGVVEFFSDILLNWFPLYWLIKCAFLLWCFLPFASNGTNTIYYRVVRPLFLKHQGSVDNILNQAQTVAGKVIDKAVDSTLKKD</sequence>
<accession>A0A8J2PNZ0</accession>
<dbReference type="EMBL" id="CAJVCH010522214">
    <property type="protein sequence ID" value="CAG7821816.1"/>
    <property type="molecule type" value="Genomic_DNA"/>
</dbReference>
<feature type="transmembrane region" description="Helical" evidence="6">
    <location>
        <begin position="90"/>
        <end position="109"/>
    </location>
</feature>
<evidence type="ECO:0000256" key="5">
    <source>
        <dbReference type="ARBA" id="ARBA00023136"/>
    </source>
</evidence>
<comment type="caution">
    <text evidence="7">The sequence shown here is derived from an EMBL/GenBank/DDBJ whole genome shotgun (WGS) entry which is preliminary data.</text>
</comment>
<protein>
    <recommendedName>
        <fullName evidence="6">Receptor expression-enhancing protein</fullName>
    </recommendedName>
</protein>
<gene>
    <name evidence="7" type="ORF">AFUS01_LOCUS32126</name>
</gene>
<dbReference type="PANTHER" id="PTHR12300">
    <property type="entry name" value="HVA22-LIKE PROTEINS"/>
    <property type="match status" value="1"/>
</dbReference>
<dbReference type="GO" id="GO:0016020">
    <property type="term" value="C:membrane"/>
    <property type="evidence" value="ECO:0007669"/>
    <property type="project" value="UniProtKB-SubCell"/>
</dbReference>
<keyword evidence="8" id="KW-1185">Reference proteome</keyword>
<comment type="subcellular location">
    <subcellularLocation>
        <location evidence="1 6">Membrane</location>
        <topology evidence="1 6">Multi-pass membrane protein</topology>
    </subcellularLocation>
</comment>
<dbReference type="Pfam" id="PF03134">
    <property type="entry name" value="TB2_DP1_HVA22"/>
    <property type="match status" value="1"/>
</dbReference>